<accession>A0AAV8X2W2</accession>
<name>A0AAV8X2W2_9CUCU</name>
<keyword evidence="2" id="KW-1185">Reference proteome</keyword>
<dbReference type="Proteomes" id="UP001162156">
    <property type="component" value="Unassembled WGS sequence"/>
</dbReference>
<dbReference type="EMBL" id="JANEYF010003871">
    <property type="protein sequence ID" value="KAJ8933369.1"/>
    <property type="molecule type" value="Genomic_DNA"/>
</dbReference>
<proteinExistence type="predicted"/>
<feature type="non-terminal residue" evidence="1">
    <location>
        <position position="1"/>
    </location>
</feature>
<reference evidence="1" key="1">
    <citation type="journal article" date="2023" name="Insect Mol. Biol.">
        <title>Genome sequencing provides insights into the evolution of gene families encoding plant cell wall-degrading enzymes in longhorned beetles.</title>
        <authorList>
            <person name="Shin N.R."/>
            <person name="Okamura Y."/>
            <person name="Kirsch R."/>
            <person name="Pauchet Y."/>
        </authorList>
    </citation>
    <scope>NUCLEOTIDE SEQUENCE</scope>
    <source>
        <strain evidence="1">RBIC_L_NR</strain>
    </source>
</reference>
<protein>
    <submittedName>
        <fullName evidence="1">Uncharacterized protein</fullName>
    </submittedName>
</protein>
<dbReference type="AlphaFoldDB" id="A0AAV8X2W2"/>
<organism evidence="1 2">
    <name type="scientific">Rhamnusium bicolor</name>
    <dbReference type="NCBI Taxonomy" id="1586634"/>
    <lineage>
        <taxon>Eukaryota</taxon>
        <taxon>Metazoa</taxon>
        <taxon>Ecdysozoa</taxon>
        <taxon>Arthropoda</taxon>
        <taxon>Hexapoda</taxon>
        <taxon>Insecta</taxon>
        <taxon>Pterygota</taxon>
        <taxon>Neoptera</taxon>
        <taxon>Endopterygota</taxon>
        <taxon>Coleoptera</taxon>
        <taxon>Polyphaga</taxon>
        <taxon>Cucujiformia</taxon>
        <taxon>Chrysomeloidea</taxon>
        <taxon>Cerambycidae</taxon>
        <taxon>Lepturinae</taxon>
        <taxon>Rhagiini</taxon>
        <taxon>Rhamnusium</taxon>
    </lineage>
</organism>
<comment type="caution">
    <text evidence="1">The sequence shown here is derived from an EMBL/GenBank/DDBJ whole genome shotgun (WGS) entry which is preliminary data.</text>
</comment>
<evidence type="ECO:0000313" key="2">
    <source>
        <dbReference type="Proteomes" id="UP001162156"/>
    </source>
</evidence>
<sequence length="114" mass="13096">SLQYRGRWLRNIFFLCSKSIFTIFTPYPASGILLTEISGSARYLITIGCSEDGDYTVDFWLWTLGGDKPDDSFKVDKNSGAPVAICFNPDIEEHIMVAFQKYVYLVVWVIIHFR</sequence>
<evidence type="ECO:0000313" key="1">
    <source>
        <dbReference type="EMBL" id="KAJ8933369.1"/>
    </source>
</evidence>
<gene>
    <name evidence="1" type="ORF">NQ314_014084</name>
</gene>